<comment type="caution">
    <text evidence="1">The sequence shown here is derived from an EMBL/GenBank/DDBJ whole genome shotgun (WGS) entry which is preliminary data.</text>
</comment>
<evidence type="ECO:0000313" key="1">
    <source>
        <dbReference type="EMBL" id="RMX39327.1"/>
    </source>
</evidence>
<sequence length="288" mass="33111">MKLHSLLPLVKYARRLSLSDLSSDDEREVPKHYIGNVVLPIVPLAILDDFSNIGIIPFVMNARNSHLELIAKTHPIRVEIMLPFLYILITFSKQRIYFRMILVPENRVRQQRKTWNDGLVTKVTKVPEHREDGHCVCRKTFINKSDNSLRKTIANVFLPDSQHHNVEFVRFYFEGASEHRIKLKAHGNAKTSFIPYLRTYGSTETKMMGAVSRNKAGLKRVVYQVEEDVGGLKKCNSGGQLPRNEIQAKYLKVESQPRKAVKDPIFQITEKMKEQSQTGENSFGHAIR</sequence>
<dbReference type="Proteomes" id="UP000275408">
    <property type="component" value="Unassembled WGS sequence"/>
</dbReference>
<organism evidence="1 2">
    <name type="scientific">Pocillopora damicornis</name>
    <name type="common">Cauliflower coral</name>
    <name type="synonym">Millepora damicornis</name>
    <dbReference type="NCBI Taxonomy" id="46731"/>
    <lineage>
        <taxon>Eukaryota</taxon>
        <taxon>Metazoa</taxon>
        <taxon>Cnidaria</taxon>
        <taxon>Anthozoa</taxon>
        <taxon>Hexacorallia</taxon>
        <taxon>Scleractinia</taxon>
        <taxon>Astrocoeniina</taxon>
        <taxon>Pocilloporidae</taxon>
        <taxon>Pocillopora</taxon>
    </lineage>
</organism>
<name>A0A3M6TD34_POCDA</name>
<accession>A0A3M6TD34</accession>
<keyword evidence="2" id="KW-1185">Reference proteome</keyword>
<protein>
    <submittedName>
        <fullName evidence="1">Uncharacterized protein</fullName>
    </submittedName>
</protein>
<proteinExistence type="predicted"/>
<evidence type="ECO:0000313" key="2">
    <source>
        <dbReference type="Proteomes" id="UP000275408"/>
    </source>
</evidence>
<gene>
    <name evidence="1" type="ORF">pdam_00025458</name>
</gene>
<dbReference type="AlphaFoldDB" id="A0A3M6TD34"/>
<reference evidence="1 2" key="1">
    <citation type="journal article" date="2018" name="Sci. Rep.">
        <title>Comparative analysis of the Pocillopora damicornis genome highlights role of immune system in coral evolution.</title>
        <authorList>
            <person name="Cunning R."/>
            <person name="Bay R.A."/>
            <person name="Gillette P."/>
            <person name="Baker A.C."/>
            <person name="Traylor-Knowles N."/>
        </authorList>
    </citation>
    <scope>NUCLEOTIDE SEQUENCE [LARGE SCALE GENOMIC DNA]</scope>
    <source>
        <strain evidence="1">RSMAS</strain>
        <tissue evidence="1">Whole animal</tissue>
    </source>
</reference>
<dbReference type="EMBL" id="RCHS01003829">
    <property type="protein sequence ID" value="RMX39327.1"/>
    <property type="molecule type" value="Genomic_DNA"/>
</dbReference>